<evidence type="ECO:0000313" key="2">
    <source>
        <dbReference type="EMBL" id="CAB5218522.1"/>
    </source>
</evidence>
<evidence type="ECO:0000313" key="1">
    <source>
        <dbReference type="EMBL" id="CAB4128342.1"/>
    </source>
</evidence>
<proteinExistence type="predicted"/>
<accession>A0A6J7WP64</accession>
<gene>
    <name evidence="1" type="ORF">UFOVP107_24</name>
    <name evidence="2" type="ORF">UFOVP214_27</name>
</gene>
<organism evidence="2">
    <name type="scientific">uncultured Caudovirales phage</name>
    <dbReference type="NCBI Taxonomy" id="2100421"/>
    <lineage>
        <taxon>Viruses</taxon>
        <taxon>Duplodnaviria</taxon>
        <taxon>Heunggongvirae</taxon>
        <taxon>Uroviricota</taxon>
        <taxon>Caudoviricetes</taxon>
        <taxon>Peduoviridae</taxon>
        <taxon>Maltschvirus</taxon>
        <taxon>Maltschvirus maltsch</taxon>
    </lineage>
</organism>
<reference evidence="2" key="1">
    <citation type="submission" date="2020-05" db="EMBL/GenBank/DDBJ databases">
        <authorList>
            <person name="Chiriac C."/>
            <person name="Salcher M."/>
            <person name="Ghai R."/>
            <person name="Kavagutti S V."/>
        </authorList>
    </citation>
    <scope>NUCLEOTIDE SEQUENCE</scope>
</reference>
<protein>
    <submittedName>
        <fullName evidence="2">Uncharacterized protein</fullName>
    </submittedName>
</protein>
<name>A0A6J7WP64_9CAUD</name>
<dbReference type="EMBL" id="LR796224">
    <property type="protein sequence ID" value="CAB4128342.1"/>
    <property type="molecule type" value="Genomic_DNA"/>
</dbReference>
<sequence length="174" mass="20775">MNEFVFEPTPPRVHAETLRLFGQTVQFTKHGDMCNGIFQFNGLTHLLSWETIGYKRELYIDGVQIKTSVEGGITDIRFMQALASLHKLTAWQQCELFHEWFETYTAEHITYEVAGIEFYAETSIDDTAWRYVTEDDDRCWHTSRWFNGMEFKPCLHHFRHWINSTIEYKEDYEK</sequence>
<dbReference type="EMBL" id="LR798264">
    <property type="protein sequence ID" value="CAB5218522.1"/>
    <property type="molecule type" value="Genomic_DNA"/>
</dbReference>